<dbReference type="SMART" id="SM01323">
    <property type="entry name" value="YajC"/>
    <property type="match status" value="1"/>
</dbReference>
<evidence type="ECO:0000256" key="10">
    <source>
        <dbReference type="SAM" id="MobiDB-lite"/>
    </source>
</evidence>
<keyword evidence="3" id="KW-0813">Transport</keyword>
<keyword evidence="6" id="KW-0653">Protein transport</keyword>
<evidence type="ECO:0000256" key="4">
    <source>
        <dbReference type="ARBA" id="ARBA00022475"/>
    </source>
</evidence>
<evidence type="ECO:0000256" key="2">
    <source>
        <dbReference type="ARBA" id="ARBA00006742"/>
    </source>
</evidence>
<keyword evidence="5 11" id="KW-0812">Transmembrane</keyword>
<dbReference type="RefSeq" id="WP_201275333.1">
    <property type="nucleotide sequence ID" value="NZ_JACVDA010000008.1"/>
</dbReference>
<dbReference type="EMBL" id="JACVDA010000008">
    <property type="protein sequence ID" value="MBK1468393.1"/>
    <property type="molecule type" value="Genomic_DNA"/>
</dbReference>
<reference evidence="12 13" key="1">
    <citation type="submission" date="2020-09" db="EMBL/GenBank/DDBJ databases">
        <title>Parvimonas S3374 sp. nov.</title>
        <authorList>
            <person name="Buhl M."/>
        </authorList>
    </citation>
    <scope>NUCLEOTIDE SEQUENCE [LARGE SCALE GENOMIC DNA]</scope>
    <source>
        <strain evidence="12 13">S3374</strain>
    </source>
</reference>
<dbReference type="PANTHER" id="PTHR33909">
    <property type="entry name" value="SEC TRANSLOCON ACCESSORY COMPLEX SUBUNIT YAJC"/>
    <property type="match status" value="1"/>
</dbReference>
<accession>A0ABS1C8W7</accession>
<keyword evidence="8" id="KW-0811">Translocation</keyword>
<proteinExistence type="inferred from homology"/>
<evidence type="ECO:0000256" key="6">
    <source>
        <dbReference type="ARBA" id="ARBA00022927"/>
    </source>
</evidence>
<evidence type="ECO:0000256" key="11">
    <source>
        <dbReference type="SAM" id="Phobius"/>
    </source>
</evidence>
<dbReference type="Pfam" id="PF02699">
    <property type="entry name" value="YajC"/>
    <property type="match status" value="1"/>
</dbReference>
<evidence type="ECO:0000256" key="1">
    <source>
        <dbReference type="ARBA" id="ARBA00004162"/>
    </source>
</evidence>
<sequence length="108" mass="12140">MDQLTMQLVMIGGFMAIAYFLMIKPQKKRQKAMMDMRESLKKGDDVVTIGGIKGTVVKVTDTDVVIETSSDRTKMEFVKSAIHSIVSKSEESSEEVEEDMEEENGEEN</sequence>
<evidence type="ECO:0000256" key="9">
    <source>
        <dbReference type="ARBA" id="ARBA00023136"/>
    </source>
</evidence>
<evidence type="ECO:0000256" key="3">
    <source>
        <dbReference type="ARBA" id="ARBA00022448"/>
    </source>
</evidence>
<comment type="subcellular location">
    <subcellularLocation>
        <location evidence="1">Cell membrane</location>
        <topology evidence="1">Single-pass membrane protein</topology>
    </subcellularLocation>
</comment>
<dbReference type="PANTHER" id="PTHR33909:SF1">
    <property type="entry name" value="SEC TRANSLOCON ACCESSORY COMPLEX SUBUNIT YAJC"/>
    <property type="match status" value="1"/>
</dbReference>
<keyword evidence="4" id="KW-1003">Cell membrane</keyword>
<dbReference type="Proteomes" id="UP000823123">
    <property type="component" value="Unassembled WGS sequence"/>
</dbReference>
<keyword evidence="13" id="KW-1185">Reference proteome</keyword>
<keyword evidence="9 11" id="KW-0472">Membrane</keyword>
<keyword evidence="7 11" id="KW-1133">Transmembrane helix</keyword>
<protein>
    <submittedName>
        <fullName evidence="12">Preprotein translocase subunit YajC</fullName>
    </submittedName>
</protein>
<organism evidence="12 13">
    <name type="scientific">Parvimonas parva</name>
    <dbReference type="NCBI Taxonomy" id="2769485"/>
    <lineage>
        <taxon>Bacteria</taxon>
        <taxon>Bacillati</taxon>
        <taxon>Bacillota</taxon>
        <taxon>Tissierellia</taxon>
        <taxon>Tissierellales</taxon>
        <taxon>Peptoniphilaceae</taxon>
        <taxon>Parvimonas</taxon>
    </lineage>
</organism>
<gene>
    <name evidence="12" type="primary">yajC</name>
    <name evidence="12" type="ORF">IBJ83_03570</name>
</gene>
<dbReference type="NCBIfam" id="TIGR00739">
    <property type="entry name" value="yajC"/>
    <property type="match status" value="1"/>
</dbReference>
<feature type="transmembrane region" description="Helical" evidence="11">
    <location>
        <begin position="6"/>
        <end position="23"/>
    </location>
</feature>
<dbReference type="InterPro" id="IPR003849">
    <property type="entry name" value="Preprotein_translocase_YajC"/>
</dbReference>
<evidence type="ECO:0000313" key="12">
    <source>
        <dbReference type="EMBL" id="MBK1468393.1"/>
    </source>
</evidence>
<evidence type="ECO:0000313" key="13">
    <source>
        <dbReference type="Proteomes" id="UP000823123"/>
    </source>
</evidence>
<dbReference type="PRINTS" id="PR01853">
    <property type="entry name" value="YAJCTRNLCASE"/>
</dbReference>
<name>A0ABS1C8W7_9FIRM</name>
<feature type="compositionally biased region" description="Acidic residues" evidence="10">
    <location>
        <begin position="92"/>
        <end position="108"/>
    </location>
</feature>
<comment type="similarity">
    <text evidence="2">Belongs to the YajC family.</text>
</comment>
<feature type="region of interest" description="Disordered" evidence="10">
    <location>
        <begin position="88"/>
        <end position="108"/>
    </location>
</feature>
<comment type="caution">
    <text evidence="12">The sequence shown here is derived from an EMBL/GenBank/DDBJ whole genome shotgun (WGS) entry which is preliminary data.</text>
</comment>
<evidence type="ECO:0000256" key="5">
    <source>
        <dbReference type="ARBA" id="ARBA00022692"/>
    </source>
</evidence>
<evidence type="ECO:0000256" key="8">
    <source>
        <dbReference type="ARBA" id="ARBA00023010"/>
    </source>
</evidence>
<evidence type="ECO:0000256" key="7">
    <source>
        <dbReference type="ARBA" id="ARBA00022989"/>
    </source>
</evidence>